<dbReference type="InterPro" id="IPR029045">
    <property type="entry name" value="ClpP/crotonase-like_dom_sf"/>
</dbReference>
<dbReference type="Proteomes" id="UP000031670">
    <property type="component" value="Unassembled WGS sequence"/>
</dbReference>
<dbReference type="CDD" id="cd06558">
    <property type="entry name" value="crotonase-like"/>
    <property type="match status" value="1"/>
</dbReference>
<organism evidence="4 5">
    <name type="scientific">Vibrio ishigakensis</name>
    <dbReference type="NCBI Taxonomy" id="1481914"/>
    <lineage>
        <taxon>Bacteria</taxon>
        <taxon>Pseudomonadati</taxon>
        <taxon>Pseudomonadota</taxon>
        <taxon>Gammaproteobacteria</taxon>
        <taxon>Vibrionales</taxon>
        <taxon>Vibrionaceae</taxon>
        <taxon>Vibrio</taxon>
    </lineage>
</organism>
<protein>
    <submittedName>
        <fullName evidence="4">Enoyl-CoA hydratase</fullName>
    </submittedName>
</protein>
<sequence length="281" mass="31429">MAYENYTTFTAEQRGAILYVTFDFGTVNVQGQEMLADLNGLALRLERDRSVKVVVFQSANPEIWVCHYDTNLLKEMSTEAVSRDEAKVLDLQAVLERISKVPQATIAKLEGFARGGGHEFALACDMRFAARGKFKFMQMEVGMGILPCGGGASRMARQVGLGRALEIILSARDFTADEAEAYGTINKALEHDEIGPYVDALAQRISKFPAESINVCKQMVYESIDKPIDEALKAEAYWLYQATSKTPAVKRFQIADEQGLEHDIENQRNWEQLVMNVQDIN</sequence>
<reference evidence="4 5" key="2">
    <citation type="submission" date="2015-01" db="EMBL/GenBank/DDBJ databases">
        <authorList>
            <consortium name="NBRP consortium"/>
            <person name="Sawabe T."/>
            <person name="Meirelles P."/>
            <person name="Feng G."/>
            <person name="Sayaka M."/>
            <person name="Hattori M."/>
            <person name="Ohkuma M."/>
        </authorList>
    </citation>
    <scope>NUCLEOTIDE SEQUENCE [LARGE SCALE GENOMIC DNA]</scope>
    <source>
        <strain evidence="4 5">JCM19232</strain>
    </source>
</reference>
<proteinExistence type="inferred from homology"/>
<dbReference type="PANTHER" id="PTHR11941">
    <property type="entry name" value="ENOYL-COA HYDRATASE-RELATED"/>
    <property type="match status" value="1"/>
</dbReference>
<dbReference type="GO" id="GO:0016853">
    <property type="term" value="F:isomerase activity"/>
    <property type="evidence" value="ECO:0007669"/>
    <property type="project" value="UniProtKB-KW"/>
</dbReference>
<dbReference type="InterPro" id="IPR001753">
    <property type="entry name" value="Enoyl-CoA_hydra/iso"/>
</dbReference>
<evidence type="ECO:0000313" key="4">
    <source>
        <dbReference type="EMBL" id="GAM60234.1"/>
    </source>
</evidence>
<dbReference type="Gene3D" id="3.90.226.10">
    <property type="entry name" value="2-enoyl-CoA Hydratase, Chain A, domain 1"/>
    <property type="match status" value="1"/>
</dbReference>
<gene>
    <name evidence="4" type="ORF">JCM19232_567</name>
</gene>
<evidence type="ECO:0000256" key="3">
    <source>
        <dbReference type="RuleBase" id="RU003707"/>
    </source>
</evidence>
<dbReference type="InterPro" id="IPR018376">
    <property type="entry name" value="Enoyl-CoA_hyd/isom_CS"/>
</dbReference>
<dbReference type="Pfam" id="PF00378">
    <property type="entry name" value="ECH_1"/>
    <property type="match status" value="1"/>
</dbReference>
<dbReference type="PANTHER" id="PTHR11941:SF54">
    <property type="entry name" value="ENOYL-COA HYDRATASE, MITOCHONDRIAL"/>
    <property type="match status" value="1"/>
</dbReference>
<dbReference type="SUPFAM" id="SSF52096">
    <property type="entry name" value="ClpP/crotonase"/>
    <property type="match status" value="1"/>
</dbReference>
<dbReference type="GO" id="GO:0006635">
    <property type="term" value="P:fatty acid beta-oxidation"/>
    <property type="evidence" value="ECO:0007669"/>
    <property type="project" value="TreeGrafter"/>
</dbReference>
<evidence type="ECO:0000256" key="2">
    <source>
        <dbReference type="ARBA" id="ARBA00023235"/>
    </source>
</evidence>
<comment type="similarity">
    <text evidence="1 3">Belongs to the enoyl-CoA hydratase/isomerase family.</text>
</comment>
<dbReference type="AlphaFoldDB" id="A0A0B8PBE2"/>
<evidence type="ECO:0000313" key="5">
    <source>
        <dbReference type="Proteomes" id="UP000031670"/>
    </source>
</evidence>
<comment type="caution">
    <text evidence="4">The sequence shown here is derived from an EMBL/GenBank/DDBJ whole genome shotgun (WGS) entry which is preliminary data.</text>
</comment>
<evidence type="ECO:0000256" key="1">
    <source>
        <dbReference type="ARBA" id="ARBA00005254"/>
    </source>
</evidence>
<keyword evidence="2" id="KW-0413">Isomerase</keyword>
<name>A0A0B8PBE2_9VIBR</name>
<accession>A0A0B8PBE2</accession>
<dbReference type="PROSITE" id="PS00166">
    <property type="entry name" value="ENOYL_COA_HYDRATASE"/>
    <property type="match status" value="1"/>
</dbReference>
<reference evidence="4 5" key="1">
    <citation type="submission" date="2015-01" db="EMBL/GenBank/DDBJ databases">
        <title>Vibrio sp. C5 JCM 19232 whole genome shotgun sequence.</title>
        <authorList>
            <person name="Sawabe T."/>
            <person name="Meirelles P."/>
            <person name="Feng G."/>
            <person name="Sayaka M."/>
            <person name="Hattori M."/>
            <person name="Ohkuma M."/>
        </authorList>
    </citation>
    <scope>NUCLEOTIDE SEQUENCE [LARGE SCALE GENOMIC DNA]</scope>
    <source>
        <strain evidence="4 5">JCM19232</strain>
    </source>
</reference>
<dbReference type="EMBL" id="BBSA01000001">
    <property type="protein sequence ID" value="GAM60234.1"/>
    <property type="molecule type" value="Genomic_DNA"/>
</dbReference>